<evidence type="ECO:0000256" key="2">
    <source>
        <dbReference type="ARBA" id="ARBA00022670"/>
    </source>
</evidence>
<evidence type="ECO:0000256" key="3">
    <source>
        <dbReference type="ARBA" id="ARBA00022723"/>
    </source>
</evidence>
<keyword evidence="6" id="KW-0862">Zinc</keyword>
<evidence type="ECO:0000313" key="10">
    <source>
        <dbReference type="EMBL" id="MFC7235014.1"/>
    </source>
</evidence>
<sequence length="68" mass="7129">MTPPTTCPRCGAPDSYERRYTTGGGWRQVHVCAVCGHRAVGPAGRRVAVGAVAAAAVLALARAVRRRL</sequence>
<evidence type="ECO:0000256" key="5">
    <source>
        <dbReference type="ARBA" id="ARBA00022801"/>
    </source>
</evidence>
<evidence type="ECO:0000256" key="1">
    <source>
        <dbReference type="ARBA" id="ARBA00001947"/>
    </source>
</evidence>
<name>A0ABD5ZP86_9EURY</name>
<evidence type="ECO:0000256" key="9">
    <source>
        <dbReference type="SAM" id="Phobius"/>
    </source>
</evidence>
<reference evidence="10 11" key="1">
    <citation type="journal article" date="2019" name="Int. J. Syst. Evol. Microbiol.">
        <title>The Global Catalogue of Microorganisms (GCM) 10K type strain sequencing project: providing services to taxonomists for standard genome sequencing and annotation.</title>
        <authorList>
            <consortium name="The Broad Institute Genomics Platform"/>
            <consortium name="The Broad Institute Genome Sequencing Center for Infectious Disease"/>
            <person name="Wu L."/>
            <person name="Ma J."/>
        </authorList>
    </citation>
    <scope>NUCLEOTIDE SEQUENCE [LARGE SCALE GENOMIC DNA]</scope>
    <source>
        <strain evidence="10 11">DT85</strain>
    </source>
</reference>
<evidence type="ECO:0000256" key="4">
    <source>
        <dbReference type="ARBA" id="ARBA00022729"/>
    </source>
</evidence>
<accession>A0ABD5ZP86</accession>
<keyword evidence="3" id="KW-0479">Metal-binding</keyword>
<dbReference type="AlphaFoldDB" id="A0ABD5ZP86"/>
<gene>
    <name evidence="10" type="ORF">ACFQJ4_06750</name>
</gene>
<keyword evidence="2" id="KW-0645">Protease</keyword>
<dbReference type="Proteomes" id="UP001596398">
    <property type="component" value="Unassembled WGS sequence"/>
</dbReference>
<protein>
    <submittedName>
        <fullName evidence="10">Uncharacterized protein</fullName>
    </submittedName>
</protein>
<evidence type="ECO:0000256" key="8">
    <source>
        <dbReference type="ARBA" id="ARBA00023145"/>
    </source>
</evidence>
<dbReference type="EMBL" id="JBHTAP010000001">
    <property type="protein sequence ID" value="MFC7235014.1"/>
    <property type="molecule type" value="Genomic_DNA"/>
</dbReference>
<keyword evidence="5" id="KW-0378">Hydrolase</keyword>
<dbReference type="GO" id="GO:0008237">
    <property type="term" value="F:metallopeptidase activity"/>
    <property type="evidence" value="ECO:0007669"/>
    <property type="project" value="UniProtKB-KW"/>
</dbReference>
<evidence type="ECO:0000313" key="11">
    <source>
        <dbReference type="Proteomes" id="UP001596398"/>
    </source>
</evidence>
<feature type="transmembrane region" description="Helical" evidence="9">
    <location>
        <begin position="47"/>
        <end position="64"/>
    </location>
</feature>
<comment type="cofactor">
    <cofactor evidence="1">
        <name>Zn(2+)</name>
        <dbReference type="ChEBI" id="CHEBI:29105"/>
    </cofactor>
</comment>
<dbReference type="GO" id="GO:0006508">
    <property type="term" value="P:proteolysis"/>
    <property type="evidence" value="ECO:0007669"/>
    <property type="project" value="UniProtKB-KW"/>
</dbReference>
<keyword evidence="4" id="KW-0732">Signal</keyword>
<dbReference type="InterPro" id="IPR021158">
    <property type="entry name" value="Pept_M10A_Zn_BS"/>
</dbReference>
<dbReference type="PROSITE" id="PS00546">
    <property type="entry name" value="CYSTEINE_SWITCH"/>
    <property type="match status" value="1"/>
</dbReference>
<evidence type="ECO:0000256" key="7">
    <source>
        <dbReference type="ARBA" id="ARBA00023049"/>
    </source>
</evidence>
<evidence type="ECO:0000256" key="6">
    <source>
        <dbReference type="ARBA" id="ARBA00022833"/>
    </source>
</evidence>
<keyword evidence="9" id="KW-0812">Transmembrane</keyword>
<comment type="caution">
    <text evidence="10">The sequence shown here is derived from an EMBL/GenBank/DDBJ whole genome shotgun (WGS) entry which is preliminary data.</text>
</comment>
<proteinExistence type="predicted"/>
<dbReference type="GeneID" id="79266693"/>
<keyword evidence="9" id="KW-0472">Membrane</keyword>
<organism evidence="10 11">
    <name type="scientific">Halosegnis marinus</name>
    <dbReference type="NCBI Taxonomy" id="3034023"/>
    <lineage>
        <taxon>Archaea</taxon>
        <taxon>Methanobacteriati</taxon>
        <taxon>Methanobacteriota</taxon>
        <taxon>Stenosarchaea group</taxon>
        <taxon>Halobacteria</taxon>
        <taxon>Halobacteriales</taxon>
        <taxon>Natronomonadaceae</taxon>
        <taxon>Halosegnis</taxon>
    </lineage>
</organism>
<dbReference type="RefSeq" id="WP_276236035.1">
    <property type="nucleotide sequence ID" value="NZ_CP119802.1"/>
</dbReference>
<keyword evidence="7" id="KW-0482">Metalloprotease</keyword>
<keyword evidence="9" id="KW-1133">Transmembrane helix</keyword>
<keyword evidence="11" id="KW-1185">Reference proteome</keyword>
<dbReference type="GO" id="GO:0046872">
    <property type="term" value="F:metal ion binding"/>
    <property type="evidence" value="ECO:0007669"/>
    <property type="project" value="UniProtKB-KW"/>
</dbReference>
<keyword evidence="8" id="KW-0865">Zymogen</keyword>